<organism evidence="1 2">
    <name type="scientific">Postia placenta MAD-698-R-SB12</name>
    <dbReference type="NCBI Taxonomy" id="670580"/>
    <lineage>
        <taxon>Eukaryota</taxon>
        <taxon>Fungi</taxon>
        <taxon>Dikarya</taxon>
        <taxon>Basidiomycota</taxon>
        <taxon>Agaricomycotina</taxon>
        <taxon>Agaricomycetes</taxon>
        <taxon>Polyporales</taxon>
        <taxon>Adustoporiaceae</taxon>
        <taxon>Rhodonia</taxon>
    </lineage>
</organism>
<dbReference type="EMBL" id="KZ110604">
    <property type="protein sequence ID" value="OSX58475.1"/>
    <property type="molecule type" value="Genomic_DNA"/>
</dbReference>
<evidence type="ECO:0000313" key="2">
    <source>
        <dbReference type="Proteomes" id="UP000194127"/>
    </source>
</evidence>
<name>A0A1X6MQ04_9APHY</name>
<dbReference type="RefSeq" id="XP_024335269.1">
    <property type="nucleotide sequence ID" value="XM_024477130.1"/>
</dbReference>
<dbReference type="AlphaFoldDB" id="A0A1X6MQ04"/>
<protein>
    <submittedName>
        <fullName evidence="1">Uncharacterized protein</fullName>
    </submittedName>
</protein>
<proteinExistence type="predicted"/>
<dbReference type="Proteomes" id="UP000194127">
    <property type="component" value="Unassembled WGS sequence"/>
</dbReference>
<dbReference type="GeneID" id="36322080"/>
<gene>
    <name evidence="1" type="ORF">POSPLADRAFT_1036165</name>
</gene>
<sequence>MYMINHLLAHHGSLTSGNISRPKPVATMTSSGTGSIHTNPEPFSSAARLMGCDTFMSVKNNASMTALRSSTVKDRTTDQVRLGRRPGIRVYTVVQNGILTRMRNIIWPARKSDFKG</sequence>
<accession>A0A1X6MQ04</accession>
<evidence type="ECO:0000313" key="1">
    <source>
        <dbReference type="EMBL" id="OSX58475.1"/>
    </source>
</evidence>
<reference evidence="1 2" key="1">
    <citation type="submission" date="2017-04" db="EMBL/GenBank/DDBJ databases">
        <title>Genome Sequence of the Model Brown-Rot Fungus Postia placenta SB12.</title>
        <authorList>
            <consortium name="DOE Joint Genome Institute"/>
            <person name="Gaskell J."/>
            <person name="Kersten P."/>
            <person name="Larrondo L.F."/>
            <person name="Canessa P."/>
            <person name="Martinez D."/>
            <person name="Hibbett D."/>
            <person name="Schmoll M."/>
            <person name="Kubicek C.P."/>
            <person name="Martinez A.T."/>
            <person name="Yadav J."/>
            <person name="Master E."/>
            <person name="Magnuson J.K."/>
            <person name="James T."/>
            <person name="Yaver D."/>
            <person name="Berka R."/>
            <person name="Labutti K."/>
            <person name="Lipzen A."/>
            <person name="Aerts A."/>
            <person name="Barry K."/>
            <person name="Henrissat B."/>
            <person name="Blanchette R."/>
            <person name="Grigoriev I."/>
            <person name="Cullen D."/>
        </authorList>
    </citation>
    <scope>NUCLEOTIDE SEQUENCE [LARGE SCALE GENOMIC DNA]</scope>
    <source>
        <strain evidence="1 2">MAD-698-R-SB12</strain>
    </source>
</reference>
<keyword evidence="2" id="KW-1185">Reference proteome</keyword>